<feature type="domain" description="Helicase ATP-binding" evidence="9">
    <location>
        <begin position="72"/>
        <end position="246"/>
    </location>
</feature>
<dbReference type="OMA" id="SHYQESA"/>
<dbReference type="RefSeq" id="XP_009493002.1">
    <property type="nucleotide sequence ID" value="XM_009494727.1"/>
</dbReference>
<comment type="function">
    <text evidence="7">RNA helicase.</text>
</comment>
<comment type="similarity">
    <text evidence="7">Belongs to the DEAD box helicase family.</text>
</comment>
<dbReference type="Pfam" id="PF13959">
    <property type="entry name" value="CTE_SPB4"/>
    <property type="match status" value="1"/>
</dbReference>
<dbReference type="InterPro" id="IPR011545">
    <property type="entry name" value="DEAD/DEAH_box_helicase_dom"/>
</dbReference>
<feature type="domain" description="Helicase C-terminal" evidence="10">
    <location>
        <begin position="272"/>
        <end position="429"/>
    </location>
</feature>
<evidence type="ECO:0000256" key="2">
    <source>
        <dbReference type="ARBA" id="ARBA00022801"/>
    </source>
</evidence>
<evidence type="ECO:0000256" key="8">
    <source>
        <dbReference type="SAM" id="MobiDB-lite"/>
    </source>
</evidence>
<dbReference type="SMART" id="SM00490">
    <property type="entry name" value="HELICc"/>
    <property type="match status" value="1"/>
</dbReference>
<evidence type="ECO:0000259" key="11">
    <source>
        <dbReference type="PROSITE" id="PS51195"/>
    </source>
</evidence>
<dbReference type="GO" id="GO:0005524">
    <property type="term" value="F:ATP binding"/>
    <property type="evidence" value="ECO:0007669"/>
    <property type="project" value="UniProtKB-UniRule"/>
</dbReference>
<evidence type="ECO:0000256" key="7">
    <source>
        <dbReference type="RuleBase" id="RU365068"/>
    </source>
</evidence>
<dbReference type="Pfam" id="PF00271">
    <property type="entry name" value="Helicase_C"/>
    <property type="match status" value="1"/>
</dbReference>
<evidence type="ECO:0000256" key="5">
    <source>
        <dbReference type="ARBA" id="ARBA00022884"/>
    </source>
</evidence>
<dbReference type="PANTHER" id="PTHR24031">
    <property type="entry name" value="RNA HELICASE"/>
    <property type="match status" value="1"/>
</dbReference>
<dbReference type="InterPro" id="IPR025313">
    <property type="entry name" value="SPB4-like_CTE"/>
</dbReference>
<reference evidence="12" key="1">
    <citation type="submission" date="2013-04" db="EMBL/GenBank/DDBJ databases">
        <title>The Genome Sequence of Fonticula alba ATCC 38817.</title>
        <authorList>
            <consortium name="The Broad Institute Genomics Platform"/>
            <person name="Russ C."/>
            <person name="Cuomo C."/>
            <person name="Burger G."/>
            <person name="Gray M.W."/>
            <person name="Holland P.W.H."/>
            <person name="King N."/>
            <person name="Lang F.B.F."/>
            <person name="Roger A.J."/>
            <person name="Ruiz-Trillo I."/>
            <person name="Brown M."/>
            <person name="Walker B."/>
            <person name="Young S."/>
            <person name="Zeng Q."/>
            <person name="Gargeya S."/>
            <person name="Fitzgerald M."/>
            <person name="Haas B."/>
            <person name="Abouelleil A."/>
            <person name="Allen A.W."/>
            <person name="Alvarado L."/>
            <person name="Arachchi H.M."/>
            <person name="Berlin A.M."/>
            <person name="Chapman S.B."/>
            <person name="Gainer-Dewar J."/>
            <person name="Goldberg J."/>
            <person name="Griggs A."/>
            <person name="Gujja S."/>
            <person name="Hansen M."/>
            <person name="Howarth C."/>
            <person name="Imamovic A."/>
            <person name="Ireland A."/>
            <person name="Larimer J."/>
            <person name="McCowan C."/>
            <person name="Murphy C."/>
            <person name="Pearson M."/>
            <person name="Poon T.W."/>
            <person name="Priest M."/>
            <person name="Roberts A."/>
            <person name="Saif S."/>
            <person name="Shea T."/>
            <person name="Sisk P."/>
            <person name="Sykes S."/>
            <person name="Wortman J."/>
            <person name="Nusbaum C."/>
            <person name="Birren B."/>
        </authorList>
    </citation>
    <scope>NUCLEOTIDE SEQUENCE [LARGE SCALE GENOMIC DNA]</scope>
    <source>
        <strain evidence="12">ATCC 38817</strain>
    </source>
</reference>
<dbReference type="GO" id="GO:0016887">
    <property type="term" value="F:ATP hydrolysis activity"/>
    <property type="evidence" value="ECO:0007669"/>
    <property type="project" value="RHEA"/>
</dbReference>
<dbReference type="CDD" id="cd18787">
    <property type="entry name" value="SF2_C_DEAD"/>
    <property type="match status" value="1"/>
</dbReference>
<dbReference type="EMBL" id="KB932201">
    <property type="protein sequence ID" value="KCV73301.1"/>
    <property type="molecule type" value="Genomic_DNA"/>
</dbReference>
<organism evidence="12">
    <name type="scientific">Fonticula alba</name>
    <name type="common">Slime mold</name>
    <dbReference type="NCBI Taxonomy" id="691883"/>
    <lineage>
        <taxon>Eukaryota</taxon>
        <taxon>Rotosphaerida</taxon>
        <taxon>Fonticulaceae</taxon>
        <taxon>Fonticula</taxon>
    </lineage>
</organism>
<dbReference type="InterPro" id="IPR027417">
    <property type="entry name" value="P-loop_NTPase"/>
</dbReference>
<evidence type="ECO:0000259" key="10">
    <source>
        <dbReference type="PROSITE" id="PS51194"/>
    </source>
</evidence>
<dbReference type="InterPro" id="IPR014001">
    <property type="entry name" value="Helicase_ATP-bd"/>
</dbReference>
<feature type="compositionally biased region" description="Acidic residues" evidence="8">
    <location>
        <begin position="765"/>
        <end position="774"/>
    </location>
</feature>
<dbReference type="AlphaFoldDB" id="A0A058ZH60"/>
<evidence type="ECO:0000313" key="13">
    <source>
        <dbReference type="Proteomes" id="UP000030693"/>
    </source>
</evidence>
<keyword evidence="3 7" id="KW-0347">Helicase</keyword>
<dbReference type="PROSITE" id="PS51192">
    <property type="entry name" value="HELICASE_ATP_BIND_1"/>
    <property type="match status" value="1"/>
</dbReference>
<dbReference type="PROSITE" id="PS51194">
    <property type="entry name" value="HELICASE_CTER"/>
    <property type="match status" value="1"/>
</dbReference>
<name>A0A058ZH60_FONAL</name>
<keyword evidence="1 7" id="KW-0547">Nucleotide-binding</keyword>
<keyword evidence="2 7" id="KW-0378">Hydrolase</keyword>
<feature type="domain" description="DEAD-box RNA helicase Q" evidence="11">
    <location>
        <begin position="41"/>
        <end position="69"/>
    </location>
</feature>
<dbReference type="EC" id="3.6.4.13" evidence="7"/>
<dbReference type="PROSITE" id="PS51195">
    <property type="entry name" value="Q_MOTIF"/>
    <property type="match status" value="1"/>
</dbReference>
<dbReference type="Gene3D" id="3.40.50.300">
    <property type="entry name" value="P-loop containing nucleotide triphosphate hydrolases"/>
    <property type="match status" value="2"/>
</dbReference>
<comment type="catalytic activity">
    <reaction evidence="7">
        <text>ATP + H2O = ADP + phosphate + H(+)</text>
        <dbReference type="Rhea" id="RHEA:13065"/>
        <dbReference type="ChEBI" id="CHEBI:15377"/>
        <dbReference type="ChEBI" id="CHEBI:15378"/>
        <dbReference type="ChEBI" id="CHEBI:30616"/>
        <dbReference type="ChEBI" id="CHEBI:43474"/>
        <dbReference type="ChEBI" id="CHEBI:456216"/>
        <dbReference type="EC" id="3.6.4.13"/>
    </reaction>
</comment>
<evidence type="ECO:0000256" key="4">
    <source>
        <dbReference type="ARBA" id="ARBA00022840"/>
    </source>
</evidence>
<proteinExistence type="inferred from homology"/>
<accession>A0A058ZH60</accession>
<sequence>MKVARQHSKGKAPRTKDGRKDRLGGKAATPTATSTKKADPVTFLDLNLSDKTIAGLTKSKYTKMTEIQKRAIPLALTGKDILGAAKTGSGKTLSYLIPMLERLHKQSWSRVDGIGAIVLSPTRELALQIFNVLRKVGREHNFSAGLVTGGKDLQAEAGSIRHMNILICTPGRLLQHLSETPDFNCDNLSMLVLDEADRILDMGFAKTLNAILEYFPSERQTMLFSATQTKSLSDIARLSMNDPEYVAVHEASAHATPQALQQTYITCALPEKLDVLFSFLRNHPRIKCIAFLSSCKQVRFVQETFHRLRPGIHCMALHGKQKQLKRMAIFEDFLRREHAVLFATDIAARGLDFPSVDWVVQVDCPDDVDTYIHRVGRTARFNSAGQSMMLLLPSEEPAMIKLLEERRVPVQKIHINPAHTVSISKQMVSFATQDAEVKYLAQRAFVSYVRSIFLKSNKEVFDVTELPLEEYAYSLGLPGAPRIRFVTKSKALKNASRDIQQVLESIEETEEKDDKEAKGQLASDSSDADSDGGESSDSGSDSGSDSDSDAEGKKPLLDGLNPRNRPSQRMEKLFRRSGTRLTATRDVIHDSSSDSGSESSDAGSDSDSDDLFKIKRHDHELAEEIDAIKLLPSGPQSHRDKLKTLKRHRMKTLGSGTRTLFDEEGVGRELKFVEDESTFQHDTAVLQAEEYIARERETLQVADIQDKDLQRLKLRERRVLAKMKEKQEAGEIESARVAFEEWRKARDEKIAARKAAGAARAMRSDDEDDMEEDAAPPGDESSSDEEDAFRSPAGSKRGYSPAGEDTSPAKRARPAEIPATLESQEDLILQMLNS</sequence>
<dbReference type="InterPro" id="IPR001650">
    <property type="entry name" value="Helicase_C-like"/>
</dbReference>
<keyword evidence="13" id="KW-1185">Reference proteome</keyword>
<dbReference type="SMART" id="SM00487">
    <property type="entry name" value="DEXDc"/>
    <property type="match status" value="1"/>
</dbReference>
<feature type="compositionally biased region" description="Basic residues" evidence="8">
    <location>
        <begin position="1"/>
        <end position="13"/>
    </location>
</feature>
<keyword evidence="4 7" id="KW-0067">ATP-binding</keyword>
<feature type="region of interest" description="Disordered" evidence="8">
    <location>
        <begin position="505"/>
        <end position="614"/>
    </location>
</feature>
<dbReference type="InterPro" id="IPR000629">
    <property type="entry name" value="RNA-helicase_DEAD-box_CS"/>
</dbReference>
<dbReference type="GO" id="GO:0003724">
    <property type="term" value="F:RNA helicase activity"/>
    <property type="evidence" value="ECO:0007669"/>
    <property type="project" value="UniProtKB-EC"/>
</dbReference>
<evidence type="ECO:0000256" key="1">
    <source>
        <dbReference type="ARBA" id="ARBA00022741"/>
    </source>
</evidence>
<dbReference type="SMART" id="SM01178">
    <property type="entry name" value="DUF4217"/>
    <property type="match status" value="1"/>
</dbReference>
<dbReference type="STRING" id="691883.A0A058ZH60"/>
<dbReference type="SUPFAM" id="SSF52540">
    <property type="entry name" value="P-loop containing nucleoside triphosphate hydrolases"/>
    <property type="match status" value="1"/>
</dbReference>
<dbReference type="PROSITE" id="PS00039">
    <property type="entry name" value="DEAD_ATP_HELICASE"/>
    <property type="match status" value="1"/>
</dbReference>
<dbReference type="CDD" id="cd17941">
    <property type="entry name" value="DEADc_DDX10"/>
    <property type="match status" value="1"/>
</dbReference>
<feature type="compositionally biased region" description="Basic and acidic residues" evidence="8">
    <location>
        <begin position="14"/>
        <end position="24"/>
    </location>
</feature>
<keyword evidence="5 7" id="KW-0694">RNA-binding</keyword>
<feature type="region of interest" description="Disordered" evidence="8">
    <location>
        <begin position="755"/>
        <end position="834"/>
    </location>
</feature>
<evidence type="ECO:0000313" key="12">
    <source>
        <dbReference type="EMBL" id="KCV73301.1"/>
    </source>
</evidence>
<dbReference type="Pfam" id="PF00270">
    <property type="entry name" value="DEAD"/>
    <property type="match status" value="1"/>
</dbReference>
<gene>
    <name evidence="12" type="ORF">H696_00842</name>
</gene>
<dbReference type="InterPro" id="IPR014014">
    <property type="entry name" value="RNA_helicase_DEAD_Q_motif"/>
</dbReference>
<evidence type="ECO:0000259" key="9">
    <source>
        <dbReference type="PROSITE" id="PS51192"/>
    </source>
</evidence>
<dbReference type="GO" id="GO:0003723">
    <property type="term" value="F:RNA binding"/>
    <property type="evidence" value="ECO:0007669"/>
    <property type="project" value="UniProtKB-UniRule"/>
</dbReference>
<evidence type="ECO:0000256" key="3">
    <source>
        <dbReference type="ARBA" id="ARBA00022806"/>
    </source>
</evidence>
<feature type="short sequence motif" description="Q motif" evidence="6">
    <location>
        <begin position="41"/>
        <end position="69"/>
    </location>
</feature>
<dbReference type="Proteomes" id="UP000030693">
    <property type="component" value="Unassembled WGS sequence"/>
</dbReference>
<protein>
    <recommendedName>
        <fullName evidence="7">ATP-dependent RNA helicase</fullName>
        <ecNumber evidence="7">3.6.4.13</ecNumber>
    </recommendedName>
</protein>
<feature type="region of interest" description="Disordered" evidence="8">
    <location>
        <begin position="1"/>
        <end position="34"/>
    </location>
</feature>
<evidence type="ECO:0000256" key="6">
    <source>
        <dbReference type="PROSITE-ProRule" id="PRU00552"/>
    </source>
</evidence>
<dbReference type="OrthoDB" id="10259640at2759"/>
<dbReference type="eggNOG" id="KOG0343">
    <property type="taxonomic scope" value="Eukaryota"/>
</dbReference>
<comment type="domain">
    <text evidence="7">The Q motif is unique to and characteristic of the DEAD box family of RNA helicases and controls ATP binding and hydrolysis.</text>
</comment>
<feature type="compositionally biased region" description="Low complexity" evidence="8">
    <location>
        <begin position="593"/>
        <end position="603"/>
    </location>
</feature>
<dbReference type="GeneID" id="20525567"/>